<evidence type="ECO:0008006" key="3">
    <source>
        <dbReference type="Google" id="ProtNLM"/>
    </source>
</evidence>
<name>A0A1I6YKZ0_9FLAO</name>
<dbReference type="Gene3D" id="3.30.70.260">
    <property type="match status" value="1"/>
</dbReference>
<gene>
    <name evidence="1" type="ORF">SAMN05216474_0967</name>
</gene>
<proteinExistence type="predicted"/>
<dbReference type="RefSeq" id="WP_090246984.1">
    <property type="nucleotide sequence ID" value="NZ_FPAS01000001.1"/>
</dbReference>
<evidence type="ECO:0000313" key="1">
    <source>
        <dbReference type="EMBL" id="SFT50901.1"/>
    </source>
</evidence>
<accession>A0A1I6YKZ0</accession>
<sequence length="88" mass="10130">MKDVFEGLKEKLQDQEWPAVYFFKFVCPNDNETVAKVVAHFNEESEIEYHNSRTGKYVSVSVKELMLDVDSIIDIYQKVATIKGVIAL</sequence>
<evidence type="ECO:0000313" key="2">
    <source>
        <dbReference type="Proteomes" id="UP000236454"/>
    </source>
</evidence>
<dbReference type="InterPro" id="IPR027471">
    <property type="entry name" value="YbeD-like_sf"/>
</dbReference>
<dbReference type="Pfam" id="PF04359">
    <property type="entry name" value="DUF493"/>
    <property type="match status" value="1"/>
</dbReference>
<dbReference type="Proteomes" id="UP000236454">
    <property type="component" value="Unassembled WGS sequence"/>
</dbReference>
<protein>
    <recommendedName>
        <fullName evidence="3">DUF493 domain-containing protein</fullName>
    </recommendedName>
</protein>
<reference evidence="1 2" key="1">
    <citation type="submission" date="2016-10" db="EMBL/GenBank/DDBJ databases">
        <authorList>
            <person name="de Groot N.N."/>
        </authorList>
    </citation>
    <scope>NUCLEOTIDE SEQUENCE [LARGE SCALE GENOMIC DNA]</scope>
    <source>
        <strain evidence="1 2">CGMCC 1.7005</strain>
    </source>
</reference>
<dbReference type="STRING" id="477690.SAMN05216474_0967"/>
<dbReference type="InterPro" id="IPR007454">
    <property type="entry name" value="UPF0250_YbeD-like"/>
</dbReference>
<dbReference type="OrthoDB" id="5616097at2"/>
<keyword evidence="2" id="KW-1185">Reference proteome</keyword>
<dbReference type="AlphaFoldDB" id="A0A1I6YKZ0"/>
<dbReference type="SUPFAM" id="SSF117991">
    <property type="entry name" value="YbeD/HP0495-like"/>
    <property type="match status" value="1"/>
</dbReference>
<dbReference type="EMBL" id="FPAS01000001">
    <property type="protein sequence ID" value="SFT50901.1"/>
    <property type="molecule type" value="Genomic_DNA"/>
</dbReference>
<organism evidence="1 2">
    <name type="scientific">Lishizhenia tianjinensis</name>
    <dbReference type="NCBI Taxonomy" id="477690"/>
    <lineage>
        <taxon>Bacteria</taxon>
        <taxon>Pseudomonadati</taxon>
        <taxon>Bacteroidota</taxon>
        <taxon>Flavobacteriia</taxon>
        <taxon>Flavobacteriales</taxon>
        <taxon>Crocinitomicaceae</taxon>
        <taxon>Lishizhenia</taxon>
    </lineage>
</organism>